<organism evidence="2">
    <name type="scientific">marine sediment metagenome</name>
    <dbReference type="NCBI Taxonomy" id="412755"/>
    <lineage>
        <taxon>unclassified sequences</taxon>
        <taxon>metagenomes</taxon>
        <taxon>ecological metagenomes</taxon>
    </lineage>
</organism>
<sequence length="249" mass="28149">MSISHLELPGLARVLNDRKIVTMDELRQSFEATAERTLFRKLSQLAYCTSYTHGGRFFALDEIVEFNEDGLWSHDSVWFSQHGTLRATLEAWVTASDKGFFANELKGALHTNVKETLLRLVKGGRIEREREAGLYLYCAASSTPRKRQLLARKAELAAEEPSDELKAAILIFFSLLDEQQRRLFAGLESMRLRRGGDSFVAELVGVDAHTVAKGRKQLLERDVEMDRVRAAGGGRPPKKTRRSSRRSKP</sequence>
<feature type="compositionally biased region" description="Basic residues" evidence="1">
    <location>
        <begin position="236"/>
        <end position="249"/>
    </location>
</feature>
<dbReference type="AlphaFoldDB" id="A0A0F9IBC9"/>
<evidence type="ECO:0000313" key="2">
    <source>
        <dbReference type="EMBL" id="KKL84692.1"/>
    </source>
</evidence>
<evidence type="ECO:0000256" key="1">
    <source>
        <dbReference type="SAM" id="MobiDB-lite"/>
    </source>
</evidence>
<reference evidence="2" key="1">
    <citation type="journal article" date="2015" name="Nature">
        <title>Complex archaea that bridge the gap between prokaryotes and eukaryotes.</title>
        <authorList>
            <person name="Spang A."/>
            <person name="Saw J.H."/>
            <person name="Jorgensen S.L."/>
            <person name="Zaremba-Niedzwiedzka K."/>
            <person name="Martijn J."/>
            <person name="Lind A.E."/>
            <person name="van Eijk R."/>
            <person name="Schleper C."/>
            <person name="Guy L."/>
            <person name="Ettema T.J."/>
        </authorList>
    </citation>
    <scope>NUCLEOTIDE SEQUENCE</scope>
</reference>
<feature type="region of interest" description="Disordered" evidence="1">
    <location>
        <begin position="226"/>
        <end position="249"/>
    </location>
</feature>
<accession>A0A0F9IBC9</accession>
<name>A0A0F9IBC9_9ZZZZ</name>
<proteinExistence type="predicted"/>
<gene>
    <name evidence="2" type="ORF">LCGC14_1962180</name>
</gene>
<comment type="caution">
    <text evidence="2">The sequence shown here is derived from an EMBL/GenBank/DDBJ whole genome shotgun (WGS) entry which is preliminary data.</text>
</comment>
<dbReference type="EMBL" id="LAZR01021632">
    <property type="protein sequence ID" value="KKL84692.1"/>
    <property type="molecule type" value="Genomic_DNA"/>
</dbReference>
<protein>
    <submittedName>
        <fullName evidence="2">Uncharacterized protein</fullName>
    </submittedName>
</protein>